<name>A0A1V3X4A4_MYCKA</name>
<evidence type="ECO:0000313" key="2">
    <source>
        <dbReference type="Proteomes" id="UP000189229"/>
    </source>
</evidence>
<dbReference type="EMBL" id="MVBM01000004">
    <property type="protein sequence ID" value="OOK73965.1"/>
    <property type="molecule type" value="Genomic_DNA"/>
</dbReference>
<protein>
    <submittedName>
        <fullName evidence="1">Uncharacterized protein</fullName>
    </submittedName>
</protein>
<sequence length="38" mass="3660">MAITASEVSPLSGEPATISALDATATNAGTSGLMRGIP</sequence>
<comment type="caution">
    <text evidence="1">The sequence shown here is derived from an EMBL/GenBank/DDBJ whole genome shotgun (WGS) entry which is preliminary data.</text>
</comment>
<evidence type="ECO:0000313" key="1">
    <source>
        <dbReference type="EMBL" id="OOK73965.1"/>
    </source>
</evidence>
<reference evidence="1 2" key="1">
    <citation type="submission" date="2017-02" db="EMBL/GenBank/DDBJ databases">
        <title>Complete genome sequences of Mycobacterium kansasii strains isolated from rhesus macaques.</title>
        <authorList>
            <person name="Panda A."/>
            <person name="Nagaraj S."/>
            <person name="Zhao X."/>
            <person name="Tettelin H."/>
            <person name="Detolla L.J."/>
        </authorList>
    </citation>
    <scope>NUCLEOTIDE SEQUENCE [LARGE SCALE GENOMIC DNA]</scope>
    <source>
        <strain evidence="1 2">11-3813</strain>
    </source>
</reference>
<proteinExistence type="predicted"/>
<gene>
    <name evidence="1" type="ORF">BZL30_5059</name>
</gene>
<organism evidence="1 2">
    <name type="scientific">Mycobacterium kansasii</name>
    <dbReference type="NCBI Taxonomy" id="1768"/>
    <lineage>
        <taxon>Bacteria</taxon>
        <taxon>Bacillati</taxon>
        <taxon>Actinomycetota</taxon>
        <taxon>Actinomycetes</taxon>
        <taxon>Mycobacteriales</taxon>
        <taxon>Mycobacteriaceae</taxon>
        <taxon>Mycobacterium</taxon>
    </lineage>
</organism>
<dbReference type="AlphaFoldDB" id="A0A1V3X4A4"/>
<accession>A0A1V3X4A4</accession>
<dbReference type="Proteomes" id="UP000189229">
    <property type="component" value="Unassembled WGS sequence"/>
</dbReference>